<gene>
    <name evidence="2" type="ORF">NCTC9706_05551</name>
</gene>
<name>A0A377HGL1_ECOLX</name>
<evidence type="ECO:0000256" key="1">
    <source>
        <dbReference type="SAM" id="Phobius"/>
    </source>
</evidence>
<organism evidence="2 3">
    <name type="scientific">Escherichia coli</name>
    <dbReference type="NCBI Taxonomy" id="562"/>
    <lineage>
        <taxon>Bacteria</taxon>
        <taxon>Pseudomonadati</taxon>
        <taxon>Pseudomonadota</taxon>
        <taxon>Gammaproteobacteria</taxon>
        <taxon>Enterobacterales</taxon>
        <taxon>Enterobacteriaceae</taxon>
        <taxon>Escherichia</taxon>
    </lineage>
</organism>
<reference evidence="2 3" key="1">
    <citation type="submission" date="2018-06" db="EMBL/GenBank/DDBJ databases">
        <authorList>
            <consortium name="Pathogen Informatics"/>
            <person name="Doyle S."/>
        </authorList>
    </citation>
    <scope>NUCLEOTIDE SEQUENCE [LARGE SCALE GENOMIC DNA]</scope>
    <source>
        <strain evidence="2 3">NCTC9706</strain>
    </source>
</reference>
<sequence length="58" mass="6781">MHKSVAEHIDLIPDEHEWIFRKQKSLYMRAGNGALITDIPFMATAFLVLFFQLRNSCE</sequence>
<dbReference type="AlphaFoldDB" id="A0A377HGL1"/>
<keyword evidence="1" id="KW-1133">Transmembrane helix</keyword>
<evidence type="ECO:0000313" key="2">
    <source>
        <dbReference type="EMBL" id="STO41200.1"/>
    </source>
</evidence>
<proteinExistence type="predicted"/>
<dbReference type="Proteomes" id="UP000254460">
    <property type="component" value="Unassembled WGS sequence"/>
</dbReference>
<keyword evidence="1" id="KW-0472">Membrane</keyword>
<accession>A0A377HGL1</accession>
<protein>
    <submittedName>
        <fullName evidence="2">Uncharacterized protein</fullName>
    </submittedName>
</protein>
<dbReference type="EMBL" id="UGGJ01000008">
    <property type="protein sequence ID" value="STO41200.1"/>
    <property type="molecule type" value="Genomic_DNA"/>
</dbReference>
<feature type="transmembrane region" description="Helical" evidence="1">
    <location>
        <begin position="30"/>
        <end position="53"/>
    </location>
</feature>
<evidence type="ECO:0000313" key="3">
    <source>
        <dbReference type="Proteomes" id="UP000254460"/>
    </source>
</evidence>
<keyword evidence="1" id="KW-0812">Transmembrane</keyword>